<evidence type="ECO:0000256" key="1">
    <source>
        <dbReference type="SAM" id="Phobius"/>
    </source>
</evidence>
<dbReference type="Proteomes" id="UP000515933">
    <property type="component" value="Segment"/>
</dbReference>
<keyword evidence="1" id="KW-0472">Membrane</keyword>
<keyword evidence="1" id="KW-1133">Transmembrane helix</keyword>
<reference evidence="2 3" key="1">
    <citation type="submission" date="2020-07" db="EMBL/GenBank/DDBJ databases">
        <authorList>
            <person name="Smith Caldas M."/>
            <person name="Herren C.D."/>
            <person name="Brooke G.M."/>
            <person name="Cabrera L.J."/>
            <person name="Caudill C."/>
            <person name="Ewell K.O."/>
            <person name="Haas C.L."/>
            <person name="Shapland G.L."/>
            <person name="Sitek C.J."/>
            <person name="Thompson J.S."/>
            <person name="Gurney S.M.R."/>
            <person name="Garlena R.A."/>
            <person name="Russell D.A."/>
            <person name="Pope W.H."/>
            <person name="Jacobs-Sera D."/>
            <person name="Hatfull G.F."/>
        </authorList>
    </citation>
    <scope>NUCLEOTIDE SEQUENCE [LARGE SCALE GENOMIC DNA]</scope>
</reference>
<gene>
    <name evidence="2" type="primary">35</name>
    <name evidence="2" type="ORF">SEA_BUTTRMLKDREAMS_35</name>
</gene>
<sequence length="31" mass="3644">MKGDEWAVLAAWVFIVFFILYLIAQGLRILF</sequence>
<organism evidence="2 3">
    <name type="scientific">Gordonia phage Buttrmlkdreams</name>
    <dbReference type="NCBI Taxonomy" id="2762390"/>
    <lineage>
        <taxon>Viruses</taxon>
        <taxon>Duplodnaviria</taxon>
        <taxon>Heunggongvirae</taxon>
        <taxon>Uroviricota</taxon>
        <taxon>Caudoviricetes</taxon>
        <taxon>Emalynvirus</taxon>
        <taxon>Emalynvirus troje</taxon>
    </lineage>
</organism>
<protein>
    <submittedName>
        <fullName evidence="2">Uncharacterized protein</fullName>
    </submittedName>
</protein>
<evidence type="ECO:0000313" key="3">
    <source>
        <dbReference type="Proteomes" id="UP000515933"/>
    </source>
</evidence>
<feature type="transmembrane region" description="Helical" evidence="1">
    <location>
        <begin position="6"/>
        <end position="24"/>
    </location>
</feature>
<proteinExistence type="predicted"/>
<name>A0A7G8LQE3_9CAUD</name>
<keyword evidence="1" id="KW-0812">Transmembrane</keyword>
<evidence type="ECO:0000313" key="2">
    <source>
        <dbReference type="EMBL" id="QNJ59465.1"/>
    </source>
</evidence>
<dbReference type="EMBL" id="MT776809">
    <property type="protein sequence ID" value="QNJ59465.1"/>
    <property type="molecule type" value="Genomic_DNA"/>
</dbReference>
<accession>A0A7G8LQE3</accession>